<keyword evidence="3 9" id="KW-0698">rRNA processing</keyword>
<comment type="similarity">
    <text evidence="2">Belongs to the ribonuclease III family.</text>
</comment>
<dbReference type="Pfam" id="PF00035">
    <property type="entry name" value="dsrm"/>
    <property type="match status" value="1"/>
</dbReference>
<dbReference type="CDD" id="cd00593">
    <property type="entry name" value="RIBOc"/>
    <property type="match status" value="1"/>
</dbReference>
<dbReference type="PROSITE" id="PS50142">
    <property type="entry name" value="RNASE_3_2"/>
    <property type="match status" value="1"/>
</dbReference>
<dbReference type="InterPro" id="IPR011907">
    <property type="entry name" value="RNase_III"/>
</dbReference>
<dbReference type="GO" id="GO:0010468">
    <property type="term" value="P:regulation of gene expression"/>
    <property type="evidence" value="ECO:0007669"/>
    <property type="project" value="TreeGrafter"/>
</dbReference>
<dbReference type="InterPro" id="IPR000999">
    <property type="entry name" value="RNase_III_dom"/>
</dbReference>
<feature type="active site" evidence="9">
    <location>
        <position position="47"/>
    </location>
</feature>
<evidence type="ECO:0000313" key="13">
    <source>
        <dbReference type="Proteomes" id="UP000188235"/>
    </source>
</evidence>
<comment type="function">
    <text evidence="9">Digests double-stranded RNA. Involved in the processing of primary rRNA transcript to yield the immediate precursors to the large and small rRNAs (23S and 16S). Processes some mRNAs, and tRNAs when they are encoded in the rRNA operon. Processes pre-crRNA and tracrRNA of type II CRISPR loci if present in the organism.</text>
</comment>
<dbReference type="PANTHER" id="PTHR11207">
    <property type="entry name" value="RIBONUCLEASE III"/>
    <property type="match status" value="1"/>
</dbReference>
<evidence type="ECO:0000256" key="6">
    <source>
        <dbReference type="ARBA" id="ARBA00022759"/>
    </source>
</evidence>
<dbReference type="EC" id="3.1.26.3" evidence="9"/>
<dbReference type="SMART" id="SM00358">
    <property type="entry name" value="DSRM"/>
    <property type="match status" value="1"/>
</dbReference>
<dbReference type="PROSITE" id="PS50137">
    <property type="entry name" value="DS_RBD"/>
    <property type="match status" value="1"/>
</dbReference>
<dbReference type="CDD" id="cd10845">
    <property type="entry name" value="DSRM_RNAse_III_family"/>
    <property type="match status" value="1"/>
</dbReference>
<keyword evidence="9" id="KW-0819">tRNA processing</keyword>
<keyword evidence="9" id="KW-0460">Magnesium</keyword>
<sequence length="226" mass="24493">MSRLQDRLQELGVVVDAQLFELSFTHRSYAYEHGGIQSNERLEFLGDAVLQIVVTEHIYRSYPLLSEGQLAKLRASVVSAVALAEVARSLDLAEHLLLGKGEISTRGTEKTSILADTMEAVIGAIHLSAGPEASALFVHRTFDELIAASEATGDYADHKTVLQEVCAQRGWGLPRYEVSGTGPDHQRVFTATVLVNGEPMGEGTAPSKKRAEQIAARLAVQELARA</sequence>
<dbReference type="GO" id="GO:0005737">
    <property type="term" value="C:cytoplasm"/>
    <property type="evidence" value="ECO:0007669"/>
    <property type="project" value="UniProtKB-SubCell"/>
</dbReference>
<keyword evidence="8 9" id="KW-0694">RNA-binding</keyword>
<reference evidence="12 13" key="1">
    <citation type="journal article" date="2008" name="Int. J. Syst. Evol. Microbiol.">
        <title>Tessaracoccus flavescens sp. nov., isolated from marine sediment.</title>
        <authorList>
            <person name="Lee D.W."/>
            <person name="Lee S.D."/>
        </authorList>
    </citation>
    <scope>NUCLEOTIDE SEQUENCE [LARGE SCALE GENOMIC DNA]</scope>
    <source>
        <strain evidence="12 13">SST-39T</strain>
    </source>
</reference>
<feature type="active site" evidence="9">
    <location>
        <position position="119"/>
    </location>
</feature>
<evidence type="ECO:0000259" key="11">
    <source>
        <dbReference type="PROSITE" id="PS50142"/>
    </source>
</evidence>
<keyword evidence="13" id="KW-1185">Reference proteome</keyword>
<dbReference type="STRING" id="399497.BW733_14340"/>
<dbReference type="GO" id="GO:0003725">
    <property type="term" value="F:double-stranded RNA binding"/>
    <property type="evidence" value="ECO:0007669"/>
    <property type="project" value="TreeGrafter"/>
</dbReference>
<keyword evidence="7 9" id="KW-0378">Hydrolase</keyword>
<keyword evidence="4 9" id="KW-0507">mRNA processing</keyword>
<dbReference type="KEGG" id="tfa:BW733_14340"/>
<dbReference type="InterPro" id="IPR036389">
    <property type="entry name" value="RNase_III_sf"/>
</dbReference>
<dbReference type="GO" id="GO:0008033">
    <property type="term" value="P:tRNA processing"/>
    <property type="evidence" value="ECO:0007669"/>
    <property type="project" value="UniProtKB-KW"/>
</dbReference>
<dbReference type="OrthoDB" id="9805026at2"/>
<evidence type="ECO:0000256" key="7">
    <source>
        <dbReference type="ARBA" id="ARBA00022801"/>
    </source>
</evidence>
<comment type="cofactor">
    <cofactor evidence="9">
        <name>Mg(2+)</name>
        <dbReference type="ChEBI" id="CHEBI:18420"/>
    </cofactor>
</comment>
<keyword evidence="9" id="KW-0699">rRNA-binding</keyword>
<dbReference type="NCBIfam" id="TIGR02191">
    <property type="entry name" value="RNaseIII"/>
    <property type="match status" value="1"/>
</dbReference>
<dbReference type="SMART" id="SM00535">
    <property type="entry name" value="RIBOc"/>
    <property type="match status" value="1"/>
</dbReference>
<evidence type="ECO:0000256" key="1">
    <source>
        <dbReference type="ARBA" id="ARBA00000109"/>
    </source>
</evidence>
<dbReference type="SUPFAM" id="SSF69065">
    <property type="entry name" value="RNase III domain-like"/>
    <property type="match status" value="1"/>
</dbReference>
<evidence type="ECO:0000256" key="5">
    <source>
        <dbReference type="ARBA" id="ARBA00022722"/>
    </source>
</evidence>
<comment type="subcellular location">
    <subcellularLocation>
        <location evidence="9">Cytoplasm</location>
    </subcellularLocation>
</comment>
<keyword evidence="5 9" id="KW-0540">Nuclease</keyword>
<dbReference type="SUPFAM" id="SSF54768">
    <property type="entry name" value="dsRNA-binding domain-like"/>
    <property type="match status" value="1"/>
</dbReference>
<protein>
    <recommendedName>
        <fullName evidence="9">Ribonuclease 3</fullName>
        <ecNumber evidence="9">3.1.26.3</ecNumber>
    </recommendedName>
    <alternativeName>
        <fullName evidence="9">Ribonuclease III</fullName>
        <shortName evidence="9">RNase III</shortName>
    </alternativeName>
</protein>
<evidence type="ECO:0000256" key="4">
    <source>
        <dbReference type="ARBA" id="ARBA00022664"/>
    </source>
</evidence>
<dbReference type="GO" id="GO:0004525">
    <property type="term" value="F:ribonuclease III activity"/>
    <property type="evidence" value="ECO:0007669"/>
    <property type="project" value="UniProtKB-UniRule"/>
</dbReference>
<comment type="catalytic activity">
    <reaction evidence="1 9">
        <text>Endonucleolytic cleavage to 5'-phosphomonoester.</text>
        <dbReference type="EC" id="3.1.26.3"/>
    </reaction>
</comment>
<evidence type="ECO:0000256" key="9">
    <source>
        <dbReference type="HAMAP-Rule" id="MF_00104"/>
    </source>
</evidence>
<dbReference type="PANTHER" id="PTHR11207:SF0">
    <property type="entry name" value="RIBONUCLEASE 3"/>
    <property type="match status" value="1"/>
</dbReference>
<dbReference type="AlphaFoldDB" id="A0A1Q2D0A4"/>
<dbReference type="Gene3D" id="1.10.1520.10">
    <property type="entry name" value="Ribonuclease III domain"/>
    <property type="match status" value="1"/>
</dbReference>
<feature type="binding site" evidence="9">
    <location>
        <position position="116"/>
    </location>
    <ligand>
        <name>Mg(2+)</name>
        <dbReference type="ChEBI" id="CHEBI:18420"/>
    </ligand>
</feature>
<dbReference type="Pfam" id="PF14622">
    <property type="entry name" value="Ribonucleas_3_3"/>
    <property type="match status" value="1"/>
</dbReference>
<name>A0A1Q2D0A4_9ACTN</name>
<evidence type="ECO:0000313" key="12">
    <source>
        <dbReference type="EMBL" id="AQP51828.1"/>
    </source>
</evidence>
<comment type="subunit">
    <text evidence="9">Homodimer.</text>
</comment>
<dbReference type="GO" id="GO:0006364">
    <property type="term" value="P:rRNA processing"/>
    <property type="evidence" value="ECO:0007669"/>
    <property type="project" value="UniProtKB-UniRule"/>
</dbReference>
<evidence type="ECO:0000256" key="3">
    <source>
        <dbReference type="ARBA" id="ARBA00022552"/>
    </source>
</evidence>
<feature type="binding site" evidence="9">
    <location>
        <position position="43"/>
    </location>
    <ligand>
        <name>Mg(2+)</name>
        <dbReference type="ChEBI" id="CHEBI:18420"/>
    </ligand>
</feature>
<proteinExistence type="inferred from homology"/>
<keyword evidence="6 9" id="KW-0255">Endonuclease</keyword>
<dbReference type="GO" id="GO:0019843">
    <property type="term" value="F:rRNA binding"/>
    <property type="evidence" value="ECO:0007669"/>
    <property type="project" value="UniProtKB-KW"/>
</dbReference>
<dbReference type="GO" id="GO:0006397">
    <property type="term" value="P:mRNA processing"/>
    <property type="evidence" value="ECO:0007669"/>
    <property type="project" value="UniProtKB-UniRule"/>
</dbReference>
<accession>A0A1Q2D0A4</accession>
<evidence type="ECO:0000256" key="2">
    <source>
        <dbReference type="ARBA" id="ARBA00010183"/>
    </source>
</evidence>
<feature type="domain" description="DRBM" evidence="10">
    <location>
        <begin position="157"/>
        <end position="225"/>
    </location>
</feature>
<evidence type="ECO:0000256" key="8">
    <source>
        <dbReference type="ARBA" id="ARBA00022884"/>
    </source>
</evidence>
<dbReference type="HAMAP" id="MF_00104">
    <property type="entry name" value="RNase_III"/>
    <property type="match status" value="1"/>
</dbReference>
<feature type="domain" description="RNase III" evidence="11">
    <location>
        <begin position="1"/>
        <end position="130"/>
    </location>
</feature>
<keyword evidence="9" id="KW-0963">Cytoplasm</keyword>
<dbReference type="EMBL" id="CP019607">
    <property type="protein sequence ID" value="AQP51828.1"/>
    <property type="molecule type" value="Genomic_DNA"/>
</dbReference>
<dbReference type="InterPro" id="IPR014720">
    <property type="entry name" value="dsRBD_dom"/>
</dbReference>
<feature type="binding site" evidence="9">
    <location>
        <position position="119"/>
    </location>
    <ligand>
        <name>Mg(2+)</name>
        <dbReference type="ChEBI" id="CHEBI:18420"/>
    </ligand>
</feature>
<gene>
    <name evidence="9" type="primary">rnc</name>
    <name evidence="12" type="ORF">BW733_14340</name>
</gene>
<dbReference type="GO" id="GO:0046872">
    <property type="term" value="F:metal ion binding"/>
    <property type="evidence" value="ECO:0007669"/>
    <property type="project" value="UniProtKB-KW"/>
</dbReference>
<dbReference type="FunFam" id="1.10.1520.10:FF:000001">
    <property type="entry name" value="Ribonuclease 3"/>
    <property type="match status" value="1"/>
</dbReference>
<keyword evidence="9" id="KW-0479">Metal-binding</keyword>
<dbReference type="PROSITE" id="PS00517">
    <property type="entry name" value="RNASE_3_1"/>
    <property type="match status" value="1"/>
</dbReference>
<dbReference type="Gene3D" id="3.30.160.20">
    <property type="match status" value="1"/>
</dbReference>
<organism evidence="12 13">
    <name type="scientific">Tessaracoccus flavescens</name>
    <dbReference type="NCBI Taxonomy" id="399497"/>
    <lineage>
        <taxon>Bacteria</taxon>
        <taxon>Bacillati</taxon>
        <taxon>Actinomycetota</taxon>
        <taxon>Actinomycetes</taxon>
        <taxon>Propionibacteriales</taxon>
        <taxon>Propionibacteriaceae</taxon>
        <taxon>Tessaracoccus</taxon>
    </lineage>
</organism>
<evidence type="ECO:0000259" key="10">
    <source>
        <dbReference type="PROSITE" id="PS50137"/>
    </source>
</evidence>
<dbReference type="Proteomes" id="UP000188235">
    <property type="component" value="Chromosome"/>
</dbReference>